<dbReference type="Proteomes" id="UP000765891">
    <property type="component" value="Unassembled WGS sequence"/>
</dbReference>
<comment type="caution">
    <text evidence="1">The sequence shown here is derived from an EMBL/GenBank/DDBJ whole genome shotgun (WGS) entry which is preliminary data.</text>
</comment>
<reference evidence="1" key="1">
    <citation type="journal article" date="2014" name="Int. J. Syst. Evol. Microbiol.">
        <title>Complete genome sequence of Corynebacterium casei LMG S-19264T (=DSM 44701T), isolated from a smear-ripened cheese.</title>
        <authorList>
            <consortium name="US DOE Joint Genome Institute (JGI-PGF)"/>
            <person name="Walter F."/>
            <person name="Albersmeier A."/>
            <person name="Kalinowski J."/>
            <person name="Ruckert C."/>
        </authorList>
    </citation>
    <scope>NUCLEOTIDE SEQUENCE</scope>
    <source>
        <strain evidence="1">JCM 16108</strain>
    </source>
</reference>
<keyword evidence="3" id="KW-1185">Reference proteome</keyword>
<evidence type="ECO:0000313" key="3">
    <source>
        <dbReference type="Proteomes" id="UP000614609"/>
    </source>
</evidence>
<gene>
    <name evidence="1" type="ORF">GCM10009017_23120</name>
    <name evidence="2" type="ORF">J2752_002382</name>
</gene>
<accession>A0A830G2I1</accession>
<dbReference type="EMBL" id="JAGGKO010000004">
    <property type="protein sequence ID" value="MBP1955459.1"/>
    <property type="molecule type" value="Genomic_DNA"/>
</dbReference>
<proteinExistence type="predicted"/>
<dbReference type="EMBL" id="BMOO01000005">
    <property type="protein sequence ID" value="GGM72535.1"/>
    <property type="molecule type" value="Genomic_DNA"/>
</dbReference>
<name>A0A830G2I1_9EURY</name>
<dbReference type="RefSeq" id="WP_188872767.1">
    <property type="nucleotide sequence ID" value="NZ_BMOO01000005.1"/>
</dbReference>
<dbReference type="Proteomes" id="UP000614609">
    <property type="component" value="Unassembled WGS sequence"/>
</dbReference>
<evidence type="ECO:0000313" key="1">
    <source>
        <dbReference type="EMBL" id="GGM72535.1"/>
    </source>
</evidence>
<evidence type="ECO:0000313" key="2">
    <source>
        <dbReference type="EMBL" id="MBP1955459.1"/>
    </source>
</evidence>
<reference evidence="1" key="2">
    <citation type="submission" date="2020-09" db="EMBL/GenBank/DDBJ databases">
        <authorList>
            <person name="Sun Q."/>
            <person name="Ohkuma M."/>
        </authorList>
    </citation>
    <scope>NUCLEOTIDE SEQUENCE</scope>
    <source>
        <strain evidence="1">JCM 16108</strain>
    </source>
</reference>
<dbReference type="InterPro" id="IPR017850">
    <property type="entry name" value="Alkaline_phosphatase_core_sf"/>
</dbReference>
<sequence>MSDSALREGVRALRHGGPGVVLELLSRAYYTYGRRTDGVDVLGRDWDVLVVLDACRADLMSAVEDDHEWLERRGTVESAGATSSEWLTNTFGAASRETLGEVGYVTGNPYSDEYVAHDAFAFVDEVWEYGWDDDLGTVPARPITDRAITAGRERDAERLVVHYMQPHFPSVPRGEGDGVSLERFGRESLSVWEELRYGRRDPADVWAAYVENLEYVLEEVRLLTRNLDAERVAVTADHGNALGERHLYGHVGGASTPELREVPWCVTDATDTGDYRPATDHATDGGEAAADDVAARLEALGYR</sequence>
<dbReference type="Gene3D" id="3.40.720.10">
    <property type="entry name" value="Alkaline Phosphatase, subunit A"/>
    <property type="match status" value="1"/>
</dbReference>
<dbReference type="SUPFAM" id="SSF53649">
    <property type="entry name" value="Alkaline phosphatase-like"/>
    <property type="match status" value="1"/>
</dbReference>
<dbReference type="AlphaFoldDB" id="A0A830G2I1"/>
<reference evidence="2" key="3">
    <citation type="submission" date="2021-03" db="EMBL/GenBank/DDBJ databases">
        <title>Genomic Encyclopedia of Type Strains, Phase IV (KMG-IV): sequencing the most valuable type-strain genomes for metagenomic binning, comparative biology and taxonomic classification.</title>
        <authorList>
            <person name="Goeker M."/>
        </authorList>
    </citation>
    <scope>NUCLEOTIDE SEQUENCE</scope>
    <source>
        <strain evidence="2">DSM 22443</strain>
    </source>
</reference>
<evidence type="ECO:0008006" key="4">
    <source>
        <dbReference type="Google" id="ProtNLM"/>
    </source>
</evidence>
<dbReference type="OrthoDB" id="100846at2157"/>
<organism evidence="1 3">
    <name type="scientific">Halarchaeum rubridurum</name>
    <dbReference type="NCBI Taxonomy" id="489911"/>
    <lineage>
        <taxon>Archaea</taxon>
        <taxon>Methanobacteriati</taxon>
        <taxon>Methanobacteriota</taxon>
        <taxon>Stenosarchaea group</taxon>
        <taxon>Halobacteria</taxon>
        <taxon>Halobacteriales</taxon>
        <taxon>Halobacteriaceae</taxon>
    </lineage>
</organism>
<protein>
    <recommendedName>
        <fullName evidence="4">Sulfatase</fullName>
    </recommendedName>
</protein>